<feature type="domain" description="DUF4131" evidence="8">
    <location>
        <begin position="33"/>
        <end position="178"/>
    </location>
</feature>
<evidence type="ECO:0000256" key="6">
    <source>
        <dbReference type="SAM" id="Phobius"/>
    </source>
</evidence>
<feature type="transmembrane region" description="Helical" evidence="6">
    <location>
        <begin position="387"/>
        <end position="406"/>
    </location>
</feature>
<feature type="transmembrane region" description="Helical" evidence="6">
    <location>
        <begin position="336"/>
        <end position="355"/>
    </location>
</feature>
<name>A0A926DHB7_9FIRM</name>
<accession>A0A926DHB7</accession>
<organism evidence="9 10">
    <name type="scientific">Guopingia tenuis</name>
    <dbReference type="NCBI Taxonomy" id="2763656"/>
    <lineage>
        <taxon>Bacteria</taxon>
        <taxon>Bacillati</taxon>
        <taxon>Bacillota</taxon>
        <taxon>Clostridia</taxon>
        <taxon>Christensenellales</taxon>
        <taxon>Christensenellaceae</taxon>
        <taxon>Guopingia</taxon>
    </lineage>
</organism>
<feature type="transmembrane region" description="Helical" evidence="6">
    <location>
        <begin position="12"/>
        <end position="27"/>
    </location>
</feature>
<evidence type="ECO:0000256" key="4">
    <source>
        <dbReference type="ARBA" id="ARBA00022989"/>
    </source>
</evidence>
<evidence type="ECO:0000313" key="9">
    <source>
        <dbReference type="EMBL" id="MBC8537866.1"/>
    </source>
</evidence>
<dbReference type="Pfam" id="PF03772">
    <property type="entry name" value="Competence"/>
    <property type="match status" value="1"/>
</dbReference>
<evidence type="ECO:0000256" key="1">
    <source>
        <dbReference type="ARBA" id="ARBA00004651"/>
    </source>
</evidence>
<feature type="transmembrane region" description="Helical" evidence="6">
    <location>
        <begin position="362"/>
        <end position="381"/>
    </location>
</feature>
<comment type="caution">
    <text evidence="9">The sequence shown here is derived from an EMBL/GenBank/DDBJ whole genome shotgun (WGS) entry which is preliminary data.</text>
</comment>
<reference evidence="9" key="1">
    <citation type="submission" date="2020-08" db="EMBL/GenBank/DDBJ databases">
        <title>Genome public.</title>
        <authorList>
            <person name="Liu C."/>
            <person name="Sun Q."/>
        </authorList>
    </citation>
    <scope>NUCLEOTIDE SEQUENCE</scope>
    <source>
        <strain evidence="9">NSJ-63</strain>
    </source>
</reference>
<dbReference type="GO" id="GO:0005886">
    <property type="term" value="C:plasma membrane"/>
    <property type="evidence" value="ECO:0007669"/>
    <property type="project" value="UniProtKB-SubCell"/>
</dbReference>
<evidence type="ECO:0000259" key="8">
    <source>
        <dbReference type="Pfam" id="PF13567"/>
    </source>
</evidence>
<dbReference type="InterPro" id="IPR052159">
    <property type="entry name" value="Competence_DNA_uptake"/>
</dbReference>
<feature type="transmembrane region" description="Helical" evidence="6">
    <location>
        <begin position="413"/>
        <end position="437"/>
    </location>
</feature>
<evidence type="ECO:0000256" key="5">
    <source>
        <dbReference type="ARBA" id="ARBA00023136"/>
    </source>
</evidence>
<dbReference type="Proteomes" id="UP000617951">
    <property type="component" value="Unassembled WGS sequence"/>
</dbReference>
<feature type="transmembrane region" description="Helical" evidence="6">
    <location>
        <begin position="266"/>
        <end position="281"/>
    </location>
</feature>
<evidence type="ECO:0000259" key="7">
    <source>
        <dbReference type="Pfam" id="PF03772"/>
    </source>
</evidence>
<keyword evidence="2" id="KW-1003">Cell membrane</keyword>
<evidence type="ECO:0000256" key="2">
    <source>
        <dbReference type="ARBA" id="ARBA00022475"/>
    </source>
</evidence>
<dbReference type="Pfam" id="PF13567">
    <property type="entry name" value="DUF4131"/>
    <property type="match status" value="1"/>
</dbReference>
<dbReference type="InterPro" id="IPR025405">
    <property type="entry name" value="DUF4131"/>
</dbReference>
<dbReference type="EMBL" id="JACRSS010000001">
    <property type="protein sequence ID" value="MBC8537866.1"/>
    <property type="molecule type" value="Genomic_DNA"/>
</dbReference>
<proteinExistence type="predicted"/>
<comment type="subcellular location">
    <subcellularLocation>
        <location evidence="1">Cell membrane</location>
        <topology evidence="1">Multi-pass membrane protein</topology>
    </subcellularLocation>
</comment>
<dbReference type="PANTHER" id="PTHR30619">
    <property type="entry name" value="DNA INTERNALIZATION/COMPETENCE PROTEIN COMEC/REC2"/>
    <property type="match status" value="1"/>
</dbReference>
<dbReference type="AlphaFoldDB" id="A0A926DHB7"/>
<dbReference type="InterPro" id="IPR004477">
    <property type="entry name" value="ComEC_N"/>
</dbReference>
<feature type="domain" description="ComEC/Rec2-related protein" evidence="7">
    <location>
        <begin position="215"/>
        <end position="475"/>
    </location>
</feature>
<evidence type="ECO:0000256" key="3">
    <source>
        <dbReference type="ARBA" id="ARBA00022692"/>
    </source>
</evidence>
<protein>
    <submittedName>
        <fullName evidence="9">ComEC/Rec2 family competence protein</fullName>
    </submittedName>
</protein>
<dbReference type="RefSeq" id="WP_249279700.1">
    <property type="nucleotide sequence ID" value="NZ_JACRSS010000001.1"/>
</dbReference>
<keyword evidence="4 6" id="KW-1133">Transmembrane helix</keyword>
<feature type="transmembrane region" description="Helical" evidence="6">
    <location>
        <begin position="457"/>
        <end position="478"/>
    </location>
</feature>
<feature type="transmembrane region" description="Helical" evidence="6">
    <location>
        <begin position="235"/>
        <end position="257"/>
    </location>
</feature>
<feature type="transmembrane region" description="Helical" evidence="6">
    <location>
        <begin position="57"/>
        <end position="74"/>
    </location>
</feature>
<keyword evidence="3 6" id="KW-0812">Transmembrane</keyword>
<dbReference type="NCBIfam" id="TIGR00360">
    <property type="entry name" value="ComEC_N-term"/>
    <property type="match status" value="1"/>
</dbReference>
<evidence type="ECO:0000313" key="10">
    <source>
        <dbReference type="Proteomes" id="UP000617951"/>
    </source>
</evidence>
<feature type="transmembrane region" description="Helical" evidence="6">
    <location>
        <begin position="485"/>
        <end position="503"/>
    </location>
</feature>
<feature type="transmembrane region" description="Helical" evidence="6">
    <location>
        <begin position="311"/>
        <end position="330"/>
    </location>
</feature>
<gene>
    <name evidence="9" type="ORF">H8693_02815</name>
</gene>
<keyword evidence="10" id="KW-1185">Reference proteome</keyword>
<keyword evidence="5 6" id="KW-0472">Membrane</keyword>
<sequence>MEGRTMLAKRPVFFAAAFYTMGILAGANLRLPAFLHFLLGGVFLLGALFLRKKSYGGWLALIAVFFIGMGGISVELRPALPVVSISDYQEVTGRVAEISPKADGTLYRLTEARVGEQELSGDVFLKSANGEYQLDDLLRADAWLRLPEAAEYPGGFDDARYCAAKNVLFRAYSRSDEKTGRVGDFLAGINSLRTWISGRMDELFGAQAGTAKAFLIGVVSELDEELKLDFNATGISHILSVSGLHVGLIVSAAYFLLRQLRAGRHATYFTTMALLAFYVLLTGGRTPVLRAALMCFLWQTGKFLGKRGDGLTNLSVAYIAAVGLHPAAVFDAGLQLSFGAVFAILCLAPIFSRLFRGLGRGLSGILGTTLAANVGTLPIIINMNNAFWPLTILVNVAAVSYAAFLIPAVAVITLLYCLLGTAVAWLGPIGAFLVQVLEWMAGAADALPGLGFAVPSLPGWVVFAVFMLVFLCSWYFHISAKCKGIAVLSLGLAAAGAYLAPVLESREVSLEFLDCAGSSAVVIYGGDGSETLLGTGNGSRVAGYLAKRGIWPEQTFLLGDSEADIGGLIDLREGNRLGEVYSAAERAPEFSQKYGIPVQGLSTGDGMDISPRCRLEVVYASDLQLDYEDSVLLLLLRVDGEAVCLFAGGADELYIQEIEGQVGEIPILQWTEFSGNAGNLHPETVICTSTKEYDAAGQVFSLYNTQVHGKIRIWLDRQGKVETLYGSR</sequence>
<dbReference type="PANTHER" id="PTHR30619:SF1">
    <property type="entry name" value="RECOMBINATION PROTEIN 2"/>
    <property type="match status" value="1"/>
</dbReference>